<evidence type="ECO:0000313" key="3">
    <source>
        <dbReference type="Proteomes" id="UP001278500"/>
    </source>
</evidence>
<reference evidence="2" key="1">
    <citation type="journal article" date="2023" name="Mol. Phylogenet. Evol.">
        <title>Genome-scale phylogeny and comparative genomics of the fungal order Sordariales.</title>
        <authorList>
            <person name="Hensen N."/>
            <person name="Bonometti L."/>
            <person name="Westerberg I."/>
            <person name="Brannstrom I.O."/>
            <person name="Guillou S."/>
            <person name="Cros-Aarteil S."/>
            <person name="Calhoun S."/>
            <person name="Haridas S."/>
            <person name="Kuo A."/>
            <person name="Mondo S."/>
            <person name="Pangilinan J."/>
            <person name="Riley R."/>
            <person name="LaButti K."/>
            <person name="Andreopoulos B."/>
            <person name="Lipzen A."/>
            <person name="Chen C."/>
            <person name="Yan M."/>
            <person name="Daum C."/>
            <person name="Ng V."/>
            <person name="Clum A."/>
            <person name="Steindorff A."/>
            <person name="Ohm R.A."/>
            <person name="Martin F."/>
            <person name="Silar P."/>
            <person name="Natvig D.O."/>
            <person name="Lalanne C."/>
            <person name="Gautier V."/>
            <person name="Ament-Velasquez S.L."/>
            <person name="Kruys A."/>
            <person name="Hutchinson M.I."/>
            <person name="Powell A.J."/>
            <person name="Barry K."/>
            <person name="Miller A.N."/>
            <person name="Grigoriev I.V."/>
            <person name="Debuchy R."/>
            <person name="Gladieux P."/>
            <person name="Hiltunen Thoren M."/>
            <person name="Johannesson H."/>
        </authorList>
    </citation>
    <scope>NUCLEOTIDE SEQUENCE</scope>
    <source>
        <strain evidence="2">CBS 560.94</strain>
    </source>
</reference>
<dbReference type="GeneID" id="87862833"/>
<dbReference type="AlphaFoldDB" id="A0AAE0JAZ8"/>
<evidence type="ECO:0000313" key="2">
    <source>
        <dbReference type="EMBL" id="KAK3340334.1"/>
    </source>
</evidence>
<feature type="region of interest" description="Disordered" evidence="1">
    <location>
        <begin position="161"/>
        <end position="197"/>
    </location>
</feature>
<dbReference type="RefSeq" id="XP_062679276.1">
    <property type="nucleotide sequence ID" value="XM_062825679.1"/>
</dbReference>
<gene>
    <name evidence="2" type="ORF">B0H65DRAFT_444345</name>
</gene>
<evidence type="ECO:0000256" key="1">
    <source>
        <dbReference type="SAM" id="MobiDB-lite"/>
    </source>
</evidence>
<proteinExistence type="predicted"/>
<protein>
    <submittedName>
        <fullName evidence="2">Uncharacterized protein</fullName>
    </submittedName>
</protein>
<organism evidence="2 3">
    <name type="scientific">Neurospora tetraspora</name>
    <dbReference type="NCBI Taxonomy" id="94610"/>
    <lineage>
        <taxon>Eukaryota</taxon>
        <taxon>Fungi</taxon>
        <taxon>Dikarya</taxon>
        <taxon>Ascomycota</taxon>
        <taxon>Pezizomycotina</taxon>
        <taxon>Sordariomycetes</taxon>
        <taxon>Sordariomycetidae</taxon>
        <taxon>Sordariales</taxon>
        <taxon>Sordariaceae</taxon>
        <taxon>Neurospora</taxon>
    </lineage>
</organism>
<accession>A0AAE0JAZ8</accession>
<name>A0AAE0JAZ8_9PEZI</name>
<keyword evidence="3" id="KW-1185">Reference proteome</keyword>
<feature type="region of interest" description="Disordered" evidence="1">
    <location>
        <begin position="57"/>
        <end position="77"/>
    </location>
</feature>
<dbReference type="Proteomes" id="UP001278500">
    <property type="component" value="Unassembled WGS sequence"/>
</dbReference>
<comment type="caution">
    <text evidence="2">The sequence shown here is derived from an EMBL/GenBank/DDBJ whole genome shotgun (WGS) entry which is preliminary data.</text>
</comment>
<dbReference type="EMBL" id="JAUEPP010000006">
    <property type="protein sequence ID" value="KAK3340334.1"/>
    <property type="molecule type" value="Genomic_DNA"/>
</dbReference>
<reference evidence="2" key="2">
    <citation type="submission" date="2023-06" db="EMBL/GenBank/DDBJ databases">
        <authorList>
            <consortium name="Lawrence Berkeley National Laboratory"/>
            <person name="Haridas S."/>
            <person name="Hensen N."/>
            <person name="Bonometti L."/>
            <person name="Westerberg I."/>
            <person name="Brannstrom I.O."/>
            <person name="Guillou S."/>
            <person name="Cros-Aarteil S."/>
            <person name="Calhoun S."/>
            <person name="Kuo A."/>
            <person name="Mondo S."/>
            <person name="Pangilinan J."/>
            <person name="Riley R."/>
            <person name="Labutti K."/>
            <person name="Andreopoulos B."/>
            <person name="Lipzen A."/>
            <person name="Chen C."/>
            <person name="Yanf M."/>
            <person name="Daum C."/>
            <person name="Ng V."/>
            <person name="Clum A."/>
            <person name="Steindorff A."/>
            <person name="Ohm R."/>
            <person name="Martin F."/>
            <person name="Silar P."/>
            <person name="Natvig D."/>
            <person name="Lalanne C."/>
            <person name="Gautier V."/>
            <person name="Ament-Velasquez S.L."/>
            <person name="Kruys A."/>
            <person name="Hutchinson M.I."/>
            <person name="Powell A.J."/>
            <person name="Barry K."/>
            <person name="Miller A.N."/>
            <person name="Grigoriev I.V."/>
            <person name="Debuchy R."/>
            <person name="Gladieux P."/>
            <person name="Thoren M.H."/>
            <person name="Johannesson H."/>
        </authorList>
    </citation>
    <scope>NUCLEOTIDE SEQUENCE</scope>
    <source>
        <strain evidence="2">CBS 560.94</strain>
    </source>
</reference>
<sequence length="292" mass="32470">MQSFTAKPRDIDVFCTLTRYRGVYRPVVSGLIIPVYRLTAHVPAPVSRAVYGQFPPHHHGWGEDENAPETESSMVPDMPSKAIDGYAVCEKSGKSNTHSYCLTLESSTTKDPFFYLAPNAEPRSTSMTATSQYPSSSAISVFGNRQMPTFMDEACWRLHSTPGRSKTSSSLPRNRVIPLEPDEPESTKRHGSRAPGRTLEVPRRLIETNSPPACLRHYTAHDRTWPSYVLVAIPGRGHHSYDLRTTPTSLTATYLYYSSNWKVLVVVQKLTCPSANGRLANMGPHVDDMVSV</sequence>
<feature type="compositionally biased region" description="Polar residues" evidence="1">
    <location>
        <begin position="162"/>
        <end position="172"/>
    </location>
</feature>